<accession>A0ABP0HNZ6</accession>
<gene>
    <name evidence="1" type="ORF">SCF082_LOCUS2877</name>
</gene>
<dbReference type="InterPro" id="IPR011992">
    <property type="entry name" value="EF-hand-dom_pair"/>
</dbReference>
<evidence type="ECO:0000313" key="2">
    <source>
        <dbReference type="Proteomes" id="UP001642464"/>
    </source>
</evidence>
<protein>
    <recommendedName>
        <fullName evidence="3">Calmodulin</fullName>
    </recommendedName>
</protein>
<dbReference type="EMBL" id="CAXAMM010001436">
    <property type="protein sequence ID" value="CAK8991948.1"/>
    <property type="molecule type" value="Genomic_DNA"/>
</dbReference>
<comment type="caution">
    <text evidence="1">The sequence shown here is derived from an EMBL/GenBank/DDBJ whole genome shotgun (WGS) entry which is preliminary data.</text>
</comment>
<dbReference type="SUPFAM" id="SSF47473">
    <property type="entry name" value="EF-hand"/>
    <property type="match status" value="1"/>
</dbReference>
<name>A0ABP0HNZ6_9DINO</name>
<reference evidence="1 2" key="1">
    <citation type="submission" date="2024-02" db="EMBL/GenBank/DDBJ databases">
        <authorList>
            <person name="Chen Y."/>
            <person name="Shah S."/>
            <person name="Dougan E. K."/>
            <person name="Thang M."/>
            <person name="Chan C."/>
        </authorList>
    </citation>
    <scope>NUCLEOTIDE SEQUENCE [LARGE SCALE GENOMIC DNA]</scope>
</reference>
<dbReference type="Proteomes" id="UP001642464">
    <property type="component" value="Unassembled WGS sequence"/>
</dbReference>
<evidence type="ECO:0000313" key="1">
    <source>
        <dbReference type="EMBL" id="CAK8991948.1"/>
    </source>
</evidence>
<sequence>MEAKTTMGAGFVRSIQSAVPSVAPGSAWAQRDIGPTLRRFFGAFYNGDVWAVYRRYRNIDVENCGWISYEELQEILFLPEFNLLFIFDAFSQQNALIDSRELLVMVCLFSSSKLSEKCGLFMTLFDNSHSGTCTAAEVANFATLALQVLGRCTGAPVRAKDIAAAMQEELSDVLPLYRDAVNRLGSEATFKEERIFGQDEVDEICSTFRLLYDELPIGQDPPPNCALLGGMQSDDEDEDREKAVEILKEKSLIRKKEIEEKEAAKAAVEPARGWMIIHGADFVAISKDIARFRHLFAKCVAQALEVPSGVITIVDITPGSVVVEFLVHPSMRGGDRRTATQLLIALAEHLINGKSVLRRGHFSVYAASAELLVGETRRTAAT</sequence>
<organism evidence="1 2">
    <name type="scientific">Durusdinium trenchii</name>
    <dbReference type="NCBI Taxonomy" id="1381693"/>
    <lineage>
        <taxon>Eukaryota</taxon>
        <taxon>Sar</taxon>
        <taxon>Alveolata</taxon>
        <taxon>Dinophyceae</taxon>
        <taxon>Suessiales</taxon>
        <taxon>Symbiodiniaceae</taxon>
        <taxon>Durusdinium</taxon>
    </lineage>
</organism>
<dbReference type="Gene3D" id="1.10.238.10">
    <property type="entry name" value="EF-hand"/>
    <property type="match status" value="1"/>
</dbReference>
<keyword evidence="2" id="KW-1185">Reference proteome</keyword>
<evidence type="ECO:0008006" key="3">
    <source>
        <dbReference type="Google" id="ProtNLM"/>
    </source>
</evidence>
<proteinExistence type="predicted"/>